<evidence type="ECO:0000313" key="6">
    <source>
        <dbReference type="EMBL" id="SVA29857.1"/>
    </source>
</evidence>
<dbReference type="CDD" id="cd08504">
    <property type="entry name" value="PBP2_OppA"/>
    <property type="match status" value="1"/>
</dbReference>
<proteinExistence type="inferred from homology"/>
<keyword evidence="3" id="KW-0813">Transport</keyword>
<dbReference type="AlphaFoldDB" id="A0A381UR93"/>
<gene>
    <name evidence="6" type="ORF">METZ01_LOCUS82711</name>
</gene>
<dbReference type="EMBL" id="UINC01006823">
    <property type="protein sequence ID" value="SVA29857.1"/>
    <property type="molecule type" value="Genomic_DNA"/>
</dbReference>
<protein>
    <recommendedName>
        <fullName evidence="5">Solute-binding protein family 5 domain-containing protein</fullName>
    </recommendedName>
</protein>
<dbReference type="InterPro" id="IPR000914">
    <property type="entry name" value="SBP_5_dom"/>
</dbReference>
<comment type="similarity">
    <text evidence="2">Belongs to the bacterial solute-binding protein 5 family.</text>
</comment>
<dbReference type="GO" id="GO:0043190">
    <property type="term" value="C:ATP-binding cassette (ABC) transporter complex"/>
    <property type="evidence" value="ECO:0007669"/>
    <property type="project" value="InterPro"/>
</dbReference>
<evidence type="ECO:0000256" key="2">
    <source>
        <dbReference type="ARBA" id="ARBA00005695"/>
    </source>
</evidence>
<dbReference type="PANTHER" id="PTHR30290">
    <property type="entry name" value="PERIPLASMIC BINDING COMPONENT OF ABC TRANSPORTER"/>
    <property type="match status" value="1"/>
</dbReference>
<name>A0A381UR93_9ZZZZ</name>
<dbReference type="Gene3D" id="3.10.105.10">
    <property type="entry name" value="Dipeptide-binding Protein, Domain 3"/>
    <property type="match status" value="1"/>
</dbReference>
<reference evidence="6" key="1">
    <citation type="submission" date="2018-05" db="EMBL/GenBank/DDBJ databases">
        <authorList>
            <person name="Lanie J.A."/>
            <person name="Ng W.-L."/>
            <person name="Kazmierczak K.M."/>
            <person name="Andrzejewski T.M."/>
            <person name="Davidsen T.M."/>
            <person name="Wayne K.J."/>
            <person name="Tettelin H."/>
            <person name="Glass J.I."/>
            <person name="Rusch D."/>
            <person name="Podicherti R."/>
            <person name="Tsui H.-C.T."/>
            <person name="Winkler M.E."/>
        </authorList>
    </citation>
    <scope>NUCLEOTIDE SEQUENCE</scope>
</reference>
<keyword evidence="4" id="KW-0732">Signal</keyword>
<dbReference type="Gene3D" id="3.40.190.10">
    <property type="entry name" value="Periplasmic binding protein-like II"/>
    <property type="match status" value="1"/>
</dbReference>
<dbReference type="GO" id="GO:0015833">
    <property type="term" value="P:peptide transport"/>
    <property type="evidence" value="ECO:0007669"/>
    <property type="project" value="TreeGrafter"/>
</dbReference>
<dbReference type="SUPFAM" id="SSF53850">
    <property type="entry name" value="Periplasmic binding protein-like II"/>
    <property type="match status" value="1"/>
</dbReference>
<dbReference type="FunFam" id="3.90.76.10:FF:000001">
    <property type="entry name" value="Oligopeptide ABC transporter substrate-binding protein"/>
    <property type="match status" value="1"/>
</dbReference>
<dbReference type="InterPro" id="IPR039424">
    <property type="entry name" value="SBP_5"/>
</dbReference>
<dbReference type="Pfam" id="PF00496">
    <property type="entry name" value="SBP_bac_5"/>
    <property type="match status" value="1"/>
</dbReference>
<dbReference type="FunFam" id="3.10.105.10:FF:000001">
    <property type="entry name" value="Oligopeptide ABC transporter, oligopeptide-binding protein"/>
    <property type="match status" value="1"/>
</dbReference>
<dbReference type="GO" id="GO:1904680">
    <property type="term" value="F:peptide transmembrane transporter activity"/>
    <property type="evidence" value="ECO:0007669"/>
    <property type="project" value="TreeGrafter"/>
</dbReference>
<dbReference type="InterPro" id="IPR030678">
    <property type="entry name" value="Peptide/Ni-bd"/>
</dbReference>
<accession>A0A381UR93</accession>
<dbReference type="GO" id="GO:0030288">
    <property type="term" value="C:outer membrane-bounded periplasmic space"/>
    <property type="evidence" value="ECO:0007669"/>
    <property type="project" value="TreeGrafter"/>
</dbReference>
<evidence type="ECO:0000256" key="3">
    <source>
        <dbReference type="ARBA" id="ARBA00022448"/>
    </source>
</evidence>
<dbReference type="PANTHER" id="PTHR30290:SF10">
    <property type="entry name" value="PERIPLASMIC OLIGOPEPTIDE-BINDING PROTEIN-RELATED"/>
    <property type="match status" value="1"/>
</dbReference>
<comment type="subcellular location">
    <subcellularLocation>
        <location evidence="1">Cell envelope</location>
    </subcellularLocation>
</comment>
<dbReference type="PIRSF" id="PIRSF002741">
    <property type="entry name" value="MppA"/>
    <property type="match status" value="1"/>
</dbReference>
<dbReference type="Gene3D" id="3.90.76.10">
    <property type="entry name" value="Dipeptide-binding Protein, Domain 1"/>
    <property type="match status" value="1"/>
</dbReference>
<feature type="domain" description="Solute-binding protein family 5" evidence="5">
    <location>
        <begin position="80"/>
        <end position="463"/>
    </location>
</feature>
<sequence length="540" mass="60381">MIKTFKVFVALLISALLSSTVYAANHPVTGEELAADQTFIYWHGDEHSSHDPQILEDTYGSNIARDLFEGLLSQDADGNLIPGVAESWSANDSKDIYTFNLRKNAKWSNGDPVTANDFVYAWQRAVDPATASPYSWFMDIMSIKNGGEAISGDVPPSDLGVKALDDYTFQVELTASLPYFAAMTTHATTFPTHKATIEKFGSDWTKPGNMVSNGAYVLTEHVINERLVRERNPMYWDNDNTILDKVVVLVIPDENQGLTRYLAGELDQGPVPAGQFKKLKAEYPDQATSFPRLCNYYYTFNLSDSGIAAFQDVRVRKAMSYAIDRNIITEDVLQGGQTPAYTFTPGSTAGFEVPRVAFAKMTQAERDSKAVELMEEAGYGNDNPLSFTMIYNTSESHKKIATVMAQMWKQKLGINATMENTEWKTFLDIRGKQDFEIARGAWCGDYNEASTFLDLLTSPSGYNDGKYSNAAVDQLMNEAKTSSDSSKLYTTVERILAAEMPVIPIYHYAGVFMLNPQLKGWPYDNVEQNWYSRNFYKVAK</sequence>
<evidence type="ECO:0000259" key="5">
    <source>
        <dbReference type="Pfam" id="PF00496"/>
    </source>
</evidence>
<organism evidence="6">
    <name type="scientific">marine metagenome</name>
    <dbReference type="NCBI Taxonomy" id="408172"/>
    <lineage>
        <taxon>unclassified sequences</taxon>
        <taxon>metagenomes</taxon>
        <taxon>ecological metagenomes</taxon>
    </lineage>
</organism>
<evidence type="ECO:0000256" key="1">
    <source>
        <dbReference type="ARBA" id="ARBA00004196"/>
    </source>
</evidence>
<evidence type="ECO:0000256" key="4">
    <source>
        <dbReference type="ARBA" id="ARBA00022729"/>
    </source>
</evidence>